<organism evidence="3 4">
    <name type="scientific">Hibiscus syriacus</name>
    <name type="common">Rose of Sharon</name>
    <dbReference type="NCBI Taxonomy" id="106335"/>
    <lineage>
        <taxon>Eukaryota</taxon>
        <taxon>Viridiplantae</taxon>
        <taxon>Streptophyta</taxon>
        <taxon>Embryophyta</taxon>
        <taxon>Tracheophyta</taxon>
        <taxon>Spermatophyta</taxon>
        <taxon>Magnoliopsida</taxon>
        <taxon>eudicotyledons</taxon>
        <taxon>Gunneridae</taxon>
        <taxon>Pentapetalae</taxon>
        <taxon>rosids</taxon>
        <taxon>malvids</taxon>
        <taxon>Malvales</taxon>
        <taxon>Malvaceae</taxon>
        <taxon>Malvoideae</taxon>
        <taxon>Hibiscus</taxon>
    </lineage>
</organism>
<dbReference type="InterPro" id="IPR052799">
    <property type="entry name" value="Rho_GAP_Regulators"/>
</dbReference>
<feature type="domain" description="Rho-GAP" evidence="2">
    <location>
        <begin position="27"/>
        <end position="99"/>
    </location>
</feature>
<evidence type="ECO:0000313" key="4">
    <source>
        <dbReference type="Proteomes" id="UP000436088"/>
    </source>
</evidence>
<dbReference type="AlphaFoldDB" id="A0A6A2YZ18"/>
<dbReference type="Proteomes" id="UP000436088">
    <property type="component" value="Unassembled WGS sequence"/>
</dbReference>
<comment type="caution">
    <text evidence="3">The sequence shown here is derived from an EMBL/GenBank/DDBJ whole genome shotgun (WGS) entry which is preliminary data.</text>
</comment>
<dbReference type="Gene3D" id="1.10.555.10">
    <property type="entry name" value="Rho GTPase activation protein"/>
    <property type="match status" value="1"/>
</dbReference>
<feature type="signal peptide" evidence="1">
    <location>
        <begin position="1"/>
        <end position="21"/>
    </location>
</feature>
<dbReference type="InterPro" id="IPR008936">
    <property type="entry name" value="Rho_GTPase_activation_prot"/>
</dbReference>
<reference evidence="3" key="1">
    <citation type="submission" date="2019-09" db="EMBL/GenBank/DDBJ databases">
        <title>Draft genome information of white flower Hibiscus syriacus.</title>
        <authorList>
            <person name="Kim Y.-M."/>
        </authorList>
    </citation>
    <scope>NUCLEOTIDE SEQUENCE [LARGE SCALE GENOMIC DNA]</scope>
    <source>
        <strain evidence="3">YM2019G1</strain>
    </source>
</reference>
<dbReference type="Pfam" id="PF00620">
    <property type="entry name" value="RhoGAP"/>
    <property type="match status" value="1"/>
</dbReference>
<dbReference type="SUPFAM" id="SSF48350">
    <property type="entry name" value="GTPase activation domain, GAP"/>
    <property type="match status" value="1"/>
</dbReference>
<evidence type="ECO:0000259" key="2">
    <source>
        <dbReference type="Pfam" id="PF00620"/>
    </source>
</evidence>
<evidence type="ECO:0000256" key="1">
    <source>
        <dbReference type="SAM" id="SignalP"/>
    </source>
</evidence>
<protein>
    <recommendedName>
        <fullName evidence="2">Rho-GAP domain-containing protein</fullName>
    </recommendedName>
</protein>
<keyword evidence="1" id="KW-0732">Signal</keyword>
<accession>A0A6A2YZ18</accession>
<name>A0A6A2YZ18_HIBSY</name>
<dbReference type="GO" id="GO:0007165">
    <property type="term" value="P:signal transduction"/>
    <property type="evidence" value="ECO:0007669"/>
    <property type="project" value="InterPro"/>
</dbReference>
<dbReference type="InterPro" id="IPR000198">
    <property type="entry name" value="RhoGAP_dom"/>
</dbReference>
<dbReference type="EMBL" id="VEPZ02001237">
    <property type="protein sequence ID" value="KAE8684577.1"/>
    <property type="molecule type" value="Genomic_DNA"/>
</dbReference>
<keyword evidence="4" id="KW-1185">Reference proteome</keyword>
<evidence type="ECO:0000313" key="3">
    <source>
        <dbReference type="EMBL" id="KAE8684577.1"/>
    </source>
</evidence>
<feature type="chain" id="PRO_5025440222" description="Rho-GAP domain-containing protein" evidence="1">
    <location>
        <begin position="22"/>
        <end position="167"/>
    </location>
</feature>
<dbReference type="PANTHER" id="PTHR46265">
    <property type="entry name" value="RHO GTPASE-ACTIVATING PROTEIN 7"/>
    <property type="match status" value="1"/>
</dbReference>
<dbReference type="PANTHER" id="PTHR46265:SF22">
    <property type="entry name" value="RHO GTPASE-ACTIVATING PROTEIN REN1-LIKE ISOFORM X1"/>
    <property type="match status" value="1"/>
</dbReference>
<gene>
    <name evidence="3" type="ORF">F3Y22_tig00111127pilonHSYRG00075</name>
</gene>
<proteinExistence type="predicted"/>
<sequence length="167" mass="19070">MATACVSFSLCLFQEFSPLFASLEASEAARVKVEGILRQAADVEDVERQIREFEQGKIEFSQDEDAHVVADCVKYVIRELPSAPVPASCCNALLQACRKYMLDNPYRVNFLYSELVGLVRNAVEIVWLHFEPTTVLESMLCVWQYWTHFLSQIVAYYRGSRFITVSP</sequence>